<dbReference type="Proteomes" id="UP000184212">
    <property type="component" value="Unassembled WGS sequence"/>
</dbReference>
<proteinExistence type="predicted"/>
<accession>A0A1M5KLE7</accession>
<dbReference type="STRING" id="947013.SAMN04488109_0714"/>
<name>A0A1M5KLE7_9BACT</name>
<organism evidence="1 2">
    <name type="scientific">Chryseolinea serpens</name>
    <dbReference type="NCBI Taxonomy" id="947013"/>
    <lineage>
        <taxon>Bacteria</taxon>
        <taxon>Pseudomonadati</taxon>
        <taxon>Bacteroidota</taxon>
        <taxon>Cytophagia</taxon>
        <taxon>Cytophagales</taxon>
        <taxon>Fulvivirgaceae</taxon>
        <taxon>Chryseolinea</taxon>
    </lineage>
</organism>
<dbReference type="AlphaFoldDB" id="A0A1M5KLE7"/>
<evidence type="ECO:0000313" key="2">
    <source>
        <dbReference type="Proteomes" id="UP000184212"/>
    </source>
</evidence>
<evidence type="ECO:0000313" key="1">
    <source>
        <dbReference type="EMBL" id="SHG53607.1"/>
    </source>
</evidence>
<reference evidence="1 2" key="1">
    <citation type="submission" date="2016-11" db="EMBL/GenBank/DDBJ databases">
        <authorList>
            <person name="Jaros S."/>
            <person name="Januszkiewicz K."/>
            <person name="Wedrychowicz H."/>
        </authorList>
    </citation>
    <scope>NUCLEOTIDE SEQUENCE [LARGE SCALE GENOMIC DNA]</scope>
    <source>
        <strain evidence="1 2">DSM 24574</strain>
    </source>
</reference>
<protein>
    <submittedName>
        <fullName evidence="1">Uncharacterized protein</fullName>
    </submittedName>
</protein>
<dbReference type="EMBL" id="FQWQ01000001">
    <property type="protein sequence ID" value="SHG53607.1"/>
    <property type="molecule type" value="Genomic_DNA"/>
</dbReference>
<keyword evidence="2" id="KW-1185">Reference proteome</keyword>
<sequence>MVKFKWTVICLVLCTISCSSPQSKFEFLSQQDSVLFSFQGHQVESIKDTSYSIGQGPDSTARTKAIDLYIDENIASELSKVRGEFFGGTFLITLADGRSVAVRIRDVFMSDAWLCPSISAERNRLFMPEPGGPLKISWFDLPESKYDSECRERVQQMREVFQSIKTEVGNR</sequence>
<gene>
    <name evidence="1" type="ORF">SAMN04488109_0714</name>
</gene>